<reference evidence="2 3" key="1">
    <citation type="journal article" date="2021" name="Nat. Commun.">
        <title>Isolation of a member of the candidate phylum Atribacteria reveals a unique cell membrane structure.</title>
        <authorList>
            <person name="Taiki K."/>
            <person name="Nobu M.K."/>
            <person name="Kusada H."/>
            <person name="Meng X.-Y."/>
            <person name="Hosoki N."/>
            <person name="Uematsu K."/>
            <person name="Yoshioka H."/>
            <person name="Kamagata Y."/>
            <person name="Tamaki H."/>
        </authorList>
    </citation>
    <scope>NUCLEOTIDE SEQUENCE [LARGE SCALE GENOMIC DNA]</scope>
    <source>
        <strain evidence="2 3">RT761</strain>
    </source>
</reference>
<evidence type="ECO:0000313" key="3">
    <source>
        <dbReference type="Proteomes" id="UP000594463"/>
    </source>
</evidence>
<comment type="similarity">
    <text evidence="1">Belongs to the UPF0047 family.</text>
</comment>
<evidence type="ECO:0000313" key="2">
    <source>
        <dbReference type="EMBL" id="QPM68421.1"/>
    </source>
</evidence>
<dbReference type="Pfam" id="PF01894">
    <property type="entry name" value="YjbQ"/>
    <property type="match status" value="1"/>
</dbReference>
<dbReference type="AlphaFoldDB" id="A0A7T1AM19"/>
<dbReference type="Gene3D" id="2.60.120.460">
    <property type="entry name" value="YjbQ-like"/>
    <property type="match status" value="1"/>
</dbReference>
<dbReference type="Proteomes" id="UP000594463">
    <property type="component" value="Chromosome"/>
</dbReference>
<organism evidence="2 3">
    <name type="scientific">Atribacter laminatus</name>
    <dbReference type="NCBI Taxonomy" id="2847778"/>
    <lineage>
        <taxon>Bacteria</taxon>
        <taxon>Pseudomonadati</taxon>
        <taxon>Atribacterota</taxon>
        <taxon>Atribacteria</taxon>
        <taxon>Atribacterales</taxon>
        <taxon>Atribacteraceae</taxon>
        <taxon>Atribacter</taxon>
    </lineage>
</organism>
<dbReference type="EMBL" id="CP065383">
    <property type="protein sequence ID" value="QPM68421.1"/>
    <property type="molecule type" value="Genomic_DNA"/>
</dbReference>
<dbReference type="InterPro" id="IPR035917">
    <property type="entry name" value="YjbQ-like_sf"/>
</dbReference>
<dbReference type="PANTHER" id="PTHR30615">
    <property type="entry name" value="UNCHARACTERIZED PROTEIN YJBQ-RELATED"/>
    <property type="match status" value="1"/>
</dbReference>
<dbReference type="SUPFAM" id="SSF111038">
    <property type="entry name" value="YjbQ-like"/>
    <property type="match status" value="1"/>
</dbReference>
<evidence type="ECO:0000256" key="1">
    <source>
        <dbReference type="ARBA" id="ARBA00005534"/>
    </source>
</evidence>
<protein>
    <recommendedName>
        <fullName evidence="4">Secondary thiamine-phosphate synthase enzyme</fullName>
    </recommendedName>
</protein>
<name>A0A7T1AM19_ATRLM</name>
<accession>A0A7T1AM19</accession>
<gene>
    <name evidence="2" type="ORF">RT761_01641</name>
</gene>
<dbReference type="KEGG" id="alam:RT761_01641"/>
<dbReference type="NCBIfam" id="TIGR00149">
    <property type="entry name" value="TIGR00149_YjbQ"/>
    <property type="match status" value="1"/>
</dbReference>
<proteinExistence type="inferred from homology"/>
<evidence type="ECO:0008006" key="4">
    <source>
        <dbReference type="Google" id="ProtNLM"/>
    </source>
</evidence>
<dbReference type="InterPro" id="IPR001602">
    <property type="entry name" value="UPF0047_YjbQ-like"/>
</dbReference>
<keyword evidence="3" id="KW-1185">Reference proteome</keyword>
<sequence>MNTIIKHFNIETHKPIEIINITSLILGFQKEAGIQDGMIYIMTRHTTTALLVTEGLSCIEEDILGNLDRLFPKQLDYHHHRYLPDDGCVGYNAEAHLKSIFTGYFLYFPVENHLILKGTRQTIYLVELYGPASREIIIQGWIS</sequence>
<dbReference type="RefSeq" id="WP_218110928.1">
    <property type="nucleotide sequence ID" value="NZ_CP065383.1"/>
</dbReference>
<dbReference type="PANTHER" id="PTHR30615:SF8">
    <property type="entry name" value="UPF0047 PROTEIN C4A8.02C"/>
    <property type="match status" value="1"/>
</dbReference>